<feature type="region of interest" description="Disordered" evidence="1">
    <location>
        <begin position="422"/>
        <end position="441"/>
    </location>
</feature>
<dbReference type="AlphaFoldDB" id="A0A1U7ZSD9"/>
<keyword evidence="2" id="KW-1185">Reference proteome</keyword>
<dbReference type="Proteomes" id="UP000189703">
    <property type="component" value="Unplaced"/>
</dbReference>
<feature type="compositionally biased region" description="Polar residues" evidence="1">
    <location>
        <begin position="310"/>
        <end position="321"/>
    </location>
</feature>
<organism evidence="2 3">
    <name type="scientific">Nelumbo nucifera</name>
    <name type="common">Sacred lotus</name>
    <dbReference type="NCBI Taxonomy" id="4432"/>
    <lineage>
        <taxon>Eukaryota</taxon>
        <taxon>Viridiplantae</taxon>
        <taxon>Streptophyta</taxon>
        <taxon>Embryophyta</taxon>
        <taxon>Tracheophyta</taxon>
        <taxon>Spermatophyta</taxon>
        <taxon>Magnoliopsida</taxon>
        <taxon>Proteales</taxon>
        <taxon>Nelumbonaceae</taxon>
        <taxon>Nelumbo</taxon>
    </lineage>
</organism>
<evidence type="ECO:0000313" key="3">
    <source>
        <dbReference type="RefSeq" id="XP_010251755.1"/>
    </source>
</evidence>
<feature type="region of interest" description="Disordered" evidence="1">
    <location>
        <begin position="1"/>
        <end position="58"/>
    </location>
</feature>
<dbReference type="InterPro" id="IPR045881">
    <property type="entry name" value="MNM1-like"/>
</dbReference>
<reference evidence="3" key="1">
    <citation type="submission" date="2025-08" db="UniProtKB">
        <authorList>
            <consortium name="RefSeq"/>
        </authorList>
    </citation>
    <scope>IDENTIFICATION</scope>
</reference>
<dbReference type="OrthoDB" id="1910926at2759"/>
<accession>A0A1U7ZSD9</accession>
<dbReference type="RefSeq" id="XP_010251755.1">
    <property type="nucleotide sequence ID" value="XM_010253453.2"/>
</dbReference>
<evidence type="ECO:0000256" key="1">
    <source>
        <dbReference type="SAM" id="MobiDB-lite"/>
    </source>
</evidence>
<sequence>MSQENQITNSLAPENLPVKRKRGRPRKGESLNHGEKVSVTPGSDAERRNRRRKIDAATDTNSNMVGKVVSGVLEGAFDAGYLLTVRVGNTDTILSGVVFEPGLSVPISAANDVAPHVKMFKRNDIPIPGVDSPAQVSHTIQSEQKNVQSVNFPQRNDVLPEKVSPPVNQVLGAPRVLPSELQPGPQADPKGVPSDPNKVLLATLQAVQQGEGNIRSAISVHAKEQHDDVSSIQISTQAAVPVVDKKMSTDVLVEDKTGHPARGVFACTNQVSLVMPQPAIVSEGKNGPASTEQWNCNVDGTAKPDDLLQENASNKGSQNSLDAPEDPKFETKIELSVETLEGTEIPVQMIHVQNQAMGAEFKGYQPIDDTESGPDVKLNHVPVTDIPKSVVAEPIGVLHENQACPEGDTPRDIQAALSVEIPKSDESSHSNGMPQNDATETIEGDLKPVATKNKMLNENQVSPKVDTVYAHVEHSVETQKRDANSHLDESQKSHVVVLNIEDAQSGAKTNALVEMLQKEVCPHAPLDPQADLVAKHSALTEAMPGPQVPSSTVLTGNEDCISKNVLTPAELQSDVVE</sequence>
<dbReference type="PANTHER" id="PTHR34682:SF1">
    <property type="entry name" value="PROTEIN METABOLIC NETWORK MODULATOR 1"/>
    <property type="match status" value="1"/>
</dbReference>
<dbReference type="STRING" id="4432.A0A1U7ZSD9"/>
<dbReference type="OMA" id="ENQACPE"/>
<dbReference type="GeneID" id="104593553"/>
<proteinExistence type="predicted"/>
<feature type="compositionally biased region" description="Polar residues" evidence="1">
    <location>
        <begin position="429"/>
        <end position="439"/>
    </location>
</feature>
<feature type="region of interest" description="Disordered" evidence="1">
    <location>
        <begin position="299"/>
        <end position="327"/>
    </location>
</feature>
<dbReference type="KEGG" id="nnu:104593553"/>
<name>A0A1U7ZSD9_NELNU</name>
<dbReference type="eggNOG" id="KOG1347">
    <property type="taxonomic scope" value="Eukaryota"/>
</dbReference>
<evidence type="ECO:0000313" key="2">
    <source>
        <dbReference type="Proteomes" id="UP000189703"/>
    </source>
</evidence>
<feature type="compositionally biased region" description="Polar residues" evidence="1">
    <location>
        <begin position="1"/>
        <end position="12"/>
    </location>
</feature>
<dbReference type="PANTHER" id="PTHR34682">
    <property type="entry name" value="AT HOOK MOTIF-CONTAINING PROTEIN"/>
    <property type="match status" value="1"/>
</dbReference>
<protein>
    <submittedName>
        <fullName evidence="3">Uncharacterized protein LOC104593553</fullName>
    </submittedName>
</protein>
<gene>
    <name evidence="3" type="primary">LOC104593553</name>
</gene>
<feature type="compositionally biased region" description="Basic and acidic residues" evidence="1">
    <location>
        <begin position="26"/>
        <end position="36"/>
    </location>
</feature>